<dbReference type="PANTHER" id="PTHR47307:SF1">
    <property type="entry name" value="GLUTATHIONE-REGULATED POTASSIUM-EFFLUX SYSTEM ANCILLARY PROTEIN KEFG"/>
    <property type="match status" value="1"/>
</dbReference>
<protein>
    <recommendedName>
        <fullName evidence="2">Flavodoxin-like fold domain-containing protein</fullName>
    </recommendedName>
</protein>
<dbReference type="OrthoDB" id="9798454at2"/>
<dbReference type="Pfam" id="PF02525">
    <property type="entry name" value="Flavodoxin_2"/>
    <property type="match status" value="1"/>
</dbReference>
<name>A0A430B0I5_9ENTE</name>
<dbReference type="EMBL" id="NGKC01000002">
    <property type="protein sequence ID" value="RSU13806.1"/>
    <property type="molecule type" value="Genomic_DNA"/>
</dbReference>
<comment type="caution">
    <text evidence="3">The sequence shown here is derived from an EMBL/GenBank/DDBJ whole genome shotgun (WGS) entry which is preliminary data.</text>
</comment>
<dbReference type="PANTHER" id="PTHR47307">
    <property type="entry name" value="GLUTATHIONE-REGULATED POTASSIUM-EFFLUX SYSTEM ANCILLARY PROTEIN KEFG"/>
    <property type="match status" value="1"/>
</dbReference>
<dbReference type="InterPro" id="IPR029039">
    <property type="entry name" value="Flavoprotein-like_sf"/>
</dbReference>
<gene>
    <name evidence="3" type="ORF">CBF27_02595</name>
</gene>
<dbReference type="Proteomes" id="UP000286773">
    <property type="component" value="Unassembled WGS sequence"/>
</dbReference>
<keyword evidence="4" id="KW-1185">Reference proteome</keyword>
<evidence type="ECO:0000313" key="3">
    <source>
        <dbReference type="EMBL" id="RSU13806.1"/>
    </source>
</evidence>
<evidence type="ECO:0000259" key="2">
    <source>
        <dbReference type="Pfam" id="PF02525"/>
    </source>
</evidence>
<proteinExistence type="predicted"/>
<keyword evidence="1" id="KW-0560">Oxidoreductase</keyword>
<dbReference type="GO" id="GO:0010181">
    <property type="term" value="F:FMN binding"/>
    <property type="evidence" value="ECO:0007669"/>
    <property type="project" value="TreeGrafter"/>
</dbReference>
<dbReference type="InterPro" id="IPR003680">
    <property type="entry name" value="Flavodoxin_fold"/>
</dbReference>
<feature type="domain" description="Flavodoxin-like fold" evidence="2">
    <location>
        <begin position="1"/>
        <end position="157"/>
    </location>
</feature>
<sequence length="223" mass="25638">MKTLIVVAHPDAADSSTQQFLKASARLPDVAWYELSDDWQADIAGEQTRLLAYERIIWQFPLYWYSSPANLKEWLDSVFTDDFPDRLKGRELGLVVTLGVSAKSFQAGGREQFTLSELLRPFQALANRCGMTFLPIFAIHQFMYMTEVMKQKLLIAYQQYLTMPVNASFQETEAWFADRLQALTEKEPNEDRKRIMSAVLAELTENRSRLDDLLLVLTEVKDG</sequence>
<dbReference type="RefSeq" id="WP_126812119.1">
    <property type="nucleotide sequence ID" value="NZ_NGKC01000002.1"/>
</dbReference>
<evidence type="ECO:0000313" key="4">
    <source>
        <dbReference type="Proteomes" id="UP000286773"/>
    </source>
</evidence>
<reference evidence="3 4" key="1">
    <citation type="submission" date="2017-05" db="EMBL/GenBank/DDBJ databases">
        <title>Vagococcus spp. assemblies.</title>
        <authorList>
            <person name="Gulvik C.A."/>
        </authorList>
    </citation>
    <scope>NUCLEOTIDE SEQUENCE [LARGE SCALE GENOMIC DNA]</scope>
    <source>
        <strain evidence="3 4">LMG 24798</strain>
    </source>
</reference>
<dbReference type="SUPFAM" id="SSF52218">
    <property type="entry name" value="Flavoproteins"/>
    <property type="match status" value="1"/>
</dbReference>
<evidence type="ECO:0000256" key="1">
    <source>
        <dbReference type="ARBA" id="ARBA00023002"/>
    </source>
</evidence>
<dbReference type="InterPro" id="IPR046980">
    <property type="entry name" value="KefG/KefF"/>
</dbReference>
<dbReference type="Gene3D" id="3.40.50.360">
    <property type="match status" value="1"/>
</dbReference>
<dbReference type="AlphaFoldDB" id="A0A430B0I5"/>
<organism evidence="3 4">
    <name type="scientific">Vagococcus acidifermentans</name>
    <dbReference type="NCBI Taxonomy" id="564710"/>
    <lineage>
        <taxon>Bacteria</taxon>
        <taxon>Bacillati</taxon>
        <taxon>Bacillota</taxon>
        <taxon>Bacilli</taxon>
        <taxon>Lactobacillales</taxon>
        <taxon>Enterococcaceae</taxon>
        <taxon>Vagococcus</taxon>
    </lineage>
</organism>
<accession>A0A430B0I5</accession>
<dbReference type="GO" id="GO:0009055">
    <property type="term" value="F:electron transfer activity"/>
    <property type="evidence" value="ECO:0007669"/>
    <property type="project" value="TreeGrafter"/>
</dbReference>
<dbReference type="GO" id="GO:0003955">
    <property type="term" value="F:NAD(P)H dehydrogenase (quinone) activity"/>
    <property type="evidence" value="ECO:0007669"/>
    <property type="project" value="TreeGrafter"/>
</dbReference>